<name>A0A8T9SZI1_9BACT</name>
<dbReference type="Proteomes" id="UP000829925">
    <property type="component" value="Chromosome"/>
</dbReference>
<dbReference type="AlphaFoldDB" id="A0A8T9SZI1"/>
<accession>A0A8T9SZI1</accession>
<evidence type="ECO:0000313" key="1">
    <source>
        <dbReference type="EMBL" id="UOR07642.1"/>
    </source>
</evidence>
<reference evidence="1 2" key="1">
    <citation type="submission" date="2022-04" db="EMBL/GenBank/DDBJ databases">
        <title>Hymenobacter sp. isolated from the air.</title>
        <authorList>
            <person name="Won M."/>
            <person name="Lee C.-M."/>
            <person name="Woen H.-Y."/>
            <person name="Kwon S.-W."/>
        </authorList>
    </citation>
    <scope>NUCLEOTIDE SEQUENCE [LARGE SCALE GENOMIC DNA]</scope>
    <source>
        <strain evidence="2">5413 J-13</strain>
    </source>
</reference>
<dbReference type="KEGG" id="haei:MUN82_09835"/>
<gene>
    <name evidence="1" type="ORF">MUN82_09835</name>
</gene>
<dbReference type="EMBL" id="CP095053">
    <property type="protein sequence ID" value="UOR07642.1"/>
    <property type="molecule type" value="Genomic_DNA"/>
</dbReference>
<protein>
    <submittedName>
        <fullName evidence="1">Uncharacterized protein</fullName>
    </submittedName>
</protein>
<sequence>MYTAREAQAHWTGQPVQNPIFTPDQQALRWTSFKEADADTMPCVVYRGAVS</sequence>
<evidence type="ECO:0000313" key="2">
    <source>
        <dbReference type="Proteomes" id="UP000829925"/>
    </source>
</evidence>
<organism evidence="1 2">
    <name type="scientific">Hymenobacter aerilatus</name>
    <dbReference type="NCBI Taxonomy" id="2932251"/>
    <lineage>
        <taxon>Bacteria</taxon>
        <taxon>Pseudomonadati</taxon>
        <taxon>Bacteroidota</taxon>
        <taxon>Cytophagia</taxon>
        <taxon>Cytophagales</taxon>
        <taxon>Hymenobacteraceae</taxon>
        <taxon>Hymenobacter</taxon>
    </lineage>
</organism>
<proteinExistence type="predicted"/>
<keyword evidence="2" id="KW-1185">Reference proteome</keyword>